<protein>
    <submittedName>
        <fullName evidence="2">Uncharacterized protein</fullName>
    </submittedName>
</protein>
<proteinExistence type="predicted"/>
<gene>
    <name evidence="2" type="ORF">KCU98_g20670</name>
</gene>
<feature type="non-terminal residue" evidence="2">
    <location>
        <position position="53"/>
    </location>
</feature>
<reference evidence="2" key="1">
    <citation type="journal article" date="2021" name="J Fungi (Basel)">
        <title>Virulence traits and population genomics of the black yeast Aureobasidium melanogenum.</title>
        <authorList>
            <person name="Cernosa A."/>
            <person name="Sun X."/>
            <person name="Gostincar C."/>
            <person name="Fang C."/>
            <person name="Gunde-Cimerman N."/>
            <person name="Song Z."/>
        </authorList>
    </citation>
    <scope>NUCLEOTIDE SEQUENCE</scope>
    <source>
        <strain evidence="2">EXF-9298</strain>
    </source>
</reference>
<dbReference type="EMBL" id="JAHFXS010006703">
    <property type="protein sequence ID" value="KAG9930547.1"/>
    <property type="molecule type" value="Genomic_DNA"/>
</dbReference>
<dbReference type="Proteomes" id="UP000729357">
    <property type="component" value="Unassembled WGS sequence"/>
</dbReference>
<organism evidence="2 3">
    <name type="scientific">Aureobasidium melanogenum</name>
    <name type="common">Aureobasidium pullulans var. melanogenum</name>
    <dbReference type="NCBI Taxonomy" id="46634"/>
    <lineage>
        <taxon>Eukaryota</taxon>
        <taxon>Fungi</taxon>
        <taxon>Dikarya</taxon>
        <taxon>Ascomycota</taxon>
        <taxon>Pezizomycotina</taxon>
        <taxon>Dothideomycetes</taxon>
        <taxon>Dothideomycetidae</taxon>
        <taxon>Dothideales</taxon>
        <taxon>Saccotheciaceae</taxon>
        <taxon>Aureobasidium</taxon>
    </lineage>
</organism>
<evidence type="ECO:0000313" key="2">
    <source>
        <dbReference type="EMBL" id="KAG9930547.1"/>
    </source>
</evidence>
<feature type="region of interest" description="Disordered" evidence="1">
    <location>
        <begin position="1"/>
        <end position="21"/>
    </location>
</feature>
<sequence length="53" mass="5225">MGLPTTTMADAVGGAPAVNGNMNGQASSYASKFNLASHFIGGNELSQAPPSSV</sequence>
<reference evidence="2" key="2">
    <citation type="submission" date="2021-08" db="EMBL/GenBank/DDBJ databases">
        <authorList>
            <person name="Gostincar C."/>
            <person name="Sun X."/>
            <person name="Song Z."/>
            <person name="Gunde-Cimerman N."/>
        </authorList>
    </citation>
    <scope>NUCLEOTIDE SEQUENCE</scope>
    <source>
        <strain evidence="2">EXF-9298</strain>
    </source>
</reference>
<keyword evidence="3" id="KW-1185">Reference proteome</keyword>
<evidence type="ECO:0000256" key="1">
    <source>
        <dbReference type="SAM" id="MobiDB-lite"/>
    </source>
</evidence>
<dbReference type="AlphaFoldDB" id="A0A9P8JJ60"/>
<name>A0A9P8JJ60_AURME</name>
<accession>A0A9P8JJ60</accession>
<comment type="caution">
    <text evidence="2">The sequence shown here is derived from an EMBL/GenBank/DDBJ whole genome shotgun (WGS) entry which is preliminary data.</text>
</comment>
<evidence type="ECO:0000313" key="3">
    <source>
        <dbReference type="Proteomes" id="UP000729357"/>
    </source>
</evidence>